<evidence type="ECO:0000313" key="12">
    <source>
        <dbReference type="Ensembl" id="ENSPTXP00000018324.1"/>
    </source>
</evidence>
<evidence type="ECO:0000256" key="3">
    <source>
        <dbReference type="ARBA" id="ARBA00022692"/>
    </source>
</evidence>
<gene>
    <name evidence="12" type="primary">LOC113455138</name>
</gene>
<feature type="domain" description="MHC class I-like antigen recognition-like" evidence="11">
    <location>
        <begin position="17"/>
        <end position="98"/>
    </location>
</feature>
<evidence type="ECO:0000256" key="5">
    <source>
        <dbReference type="ARBA" id="ARBA00022859"/>
    </source>
</evidence>
<dbReference type="SUPFAM" id="SSF54452">
    <property type="entry name" value="MHC antigen-recognition domain"/>
    <property type="match status" value="1"/>
</dbReference>
<keyword evidence="7" id="KW-0472">Membrane</keyword>
<dbReference type="InterPro" id="IPR011161">
    <property type="entry name" value="MHC_I-like_Ag-recog"/>
</dbReference>
<dbReference type="GO" id="GO:0042612">
    <property type="term" value="C:MHC class I protein complex"/>
    <property type="evidence" value="ECO:0007669"/>
    <property type="project" value="UniProtKB-KW"/>
</dbReference>
<dbReference type="Pfam" id="PF00129">
    <property type="entry name" value="MHC_I"/>
    <property type="match status" value="1"/>
</dbReference>
<proteinExistence type="inferred from homology"/>
<dbReference type="GO" id="GO:0002474">
    <property type="term" value="P:antigen processing and presentation of peptide antigen via MHC class I"/>
    <property type="evidence" value="ECO:0007669"/>
    <property type="project" value="UniProtKB-KW"/>
</dbReference>
<organism evidence="12 13">
    <name type="scientific">Pseudonaja textilis</name>
    <name type="common">Eastern brown snake</name>
    <dbReference type="NCBI Taxonomy" id="8673"/>
    <lineage>
        <taxon>Eukaryota</taxon>
        <taxon>Metazoa</taxon>
        <taxon>Chordata</taxon>
        <taxon>Craniata</taxon>
        <taxon>Vertebrata</taxon>
        <taxon>Euteleostomi</taxon>
        <taxon>Lepidosauria</taxon>
        <taxon>Squamata</taxon>
        <taxon>Bifurcata</taxon>
        <taxon>Unidentata</taxon>
        <taxon>Episquamata</taxon>
        <taxon>Toxicofera</taxon>
        <taxon>Serpentes</taxon>
        <taxon>Colubroidea</taxon>
        <taxon>Elapidae</taxon>
        <taxon>Hydrophiinae</taxon>
        <taxon>Pseudonaja</taxon>
    </lineage>
</organism>
<evidence type="ECO:0000256" key="9">
    <source>
        <dbReference type="ARBA" id="ARBA00023180"/>
    </source>
</evidence>
<dbReference type="GO" id="GO:0005615">
    <property type="term" value="C:extracellular space"/>
    <property type="evidence" value="ECO:0007669"/>
    <property type="project" value="TreeGrafter"/>
</dbReference>
<keyword evidence="8" id="KW-1015">Disulfide bond</keyword>
<dbReference type="AlphaFoldDB" id="A0A670Z571"/>
<reference evidence="12" key="2">
    <citation type="submission" date="2025-09" db="UniProtKB">
        <authorList>
            <consortium name="Ensembl"/>
        </authorList>
    </citation>
    <scope>IDENTIFICATION</scope>
</reference>
<accession>A0A670Z571</accession>
<keyword evidence="9" id="KW-0325">Glycoprotein</keyword>
<dbReference type="GO" id="GO:0006955">
    <property type="term" value="P:immune response"/>
    <property type="evidence" value="ECO:0007669"/>
    <property type="project" value="TreeGrafter"/>
</dbReference>
<evidence type="ECO:0000256" key="4">
    <source>
        <dbReference type="ARBA" id="ARBA00022729"/>
    </source>
</evidence>
<dbReference type="Proteomes" id="UP000472273">
    <property type="component" value="Unplaced"/>
</dbReference>
<evidence type="ECO:0000256" key="8">
    <source>
        <dbReference type="ARBA" id="ARBA00023157"/>
    </source>
</evidence>
<evidence type="ECO:0000256" key="2">
    <source>
        <dbReference type="ARBA" id="ARBA00022451"/>
    </source>
</evidence>
<reference evidence="12" key="1">
    <citation type="submission" date="2025-08" db="UniProtKB">
        <authorList>
            <consortium name="Ensembl"/>
        </authorList>
    </citation>
    <scope>IDENTIFICATION</scope>
</reference>
<keyword evidence="5" id="KW-0391">Immunity</keyword>
<keyword evidence="13" id="KW-1185">Reference proteome</keyword>
<keyword evidence="3" id="KW-0812">Transmembrane</keyword>
<dbReference type="InterPro" id="IPR037055">
    <property type="entry name" value="MHC_I-like_Ag-recog_sf"/>
</dbReference>
<keyword evidence="4" id="KW-0732">Signal</keyword>
<comment type="subcellular location">
    <subcellularLocation>
        <location evidence="1">Membrane</location>
        <topology evidence="1">Single-pass type I membrane protein</topology>
    </subcellularLocation>
</comment>
<name>A0A670Z571_PSETE</name>
<comment type="similarity">
    <text evidence="10">Belongs to the MHC class I family.</text>
</comment>
<keyword evidence="2" id="KW-0490">MHC I</keyword>
<dbReference type="InterPro" id="IPR011162">
    <property type="entry name" value="MHC_I/II-like_Ag-recog"/>
</dbReference>
<evidence type="ECO:0000256" key="10">
    <source>
        <dbReference type="RuleBase" id="RU004439"/>
    </source>
</evidence>
<evidence type="ECO:0000256" key="6">
    <source>
        <dbReference type="ARBA" id="ARBA00022989"/>
    </source>
</evidence>
<keyword evidence="6" id="KW-1133">Transmembrane helix</keyword>
<dbReference type="GO" id="GO:0009897">
    <property type="term" value="C:external side of plasma membrane"/>
    <property type="evidence" value="ECO:0007669"/>
    <property type="project" value="TreeGrafter"/>
</dbReference>
<evidence type="ECO:0000259" key="11">
    <source>
        <dbReference type="Pfam" id="PF00129"/>
    </source>
</evidence>
<evidence type="ECO:0000256" key="7">
    <source>
        <dbReference type="ARBA" id="ARBA00023136"/>
    </source>
</evidence>
<dbReference type="PANTHER" id="PTHR16675:SF242">
    <property type="entry name" value="MAJOR HISTOCOMPATIBILITY COMPLEX CLASS I-RELATED GENE PROTEIN"/>
    <property type="match status" value="1"/>
</dbReference>
<dbReference type="InterPro" id="IPR001039">
    <property type="entry name" value="MHC_I_a_a1/a2"/>
</dbReference>
<dbReference type="GeneTree" id="ENSGT01150000286995"/>
<evidence type="ECO:0000313" key="13">
    <source>
        <dbReference type="Proteomes" id="UP000472273"/>
    </source>
</evidence>
<protein>
    <recommendedName>
        <fullName evidence="11">MHC class I-like antigen recognition-like domain-containing protein</fullName>
    </recommendedName>
</protein>
<sequence length="155" mass="17530">PVLLLPETLRAQSGAVNLGCELRQDGSKGGFLRYGYDGMDFISFNKETPRWVTAQPLARKVKEEWEEDPRWSQESKVFLEETCIAWLQRYLSYKKATLEKIGEWQKGGSPDQVSMGSPSPILSLSYIANPPSPEKGQEVSHILLRGENYLQCPPK</sequence>
<dbReference type="Gene3D" id="3.30.500.10">
    <property type="entry name" value="MHC class I-like antigen recognition-like"/>
    <property type="match status" value="1"/>
</dbReference>
<evidence type="ECO:0000256" key="1">
    <source>
        <dbReference type="ARBA" id="ARBA00004479"/>
    </source>
</evidence>
<dbReference type="PANTHER" id="PTHR16675">
    <property type="entry name" value="MHC CLASS I-RELATED"/>
    <property type="match status" value="1"/>
</dbReference>
<dbReference type="PRINTS" id="PR01638">
    <property type="entry name" value="MHCCLASSI"/>
</dbReference>
<dbReference type="InterPro" id="IPR050208">
    <property type="entry name" value="MHC_class-I_related"/>
</dbReference>
<dbReference type="Ensembl" id="ENSPTXT00000018876.1">
    <property type="protein sequence ID" value="ENSPTXP00000018324.1"/>
    <property type="gene ID" value="ENSPTXG00000012621.1"/>
</dbReference>